<evidence type="ECO:0000256" key="5">
    <source>
        <dbReference type="ARBA" id="ARBA00022975"/>
    </source>
</evidence>
<dbReference type="InterPro" id="IPR036901">
    <property type="entry name" value="Asp/Orn_carbamoylTrfase_sf"/>
</dbReference>
<keyword evidence="4 9" id="KW-0808">Transferase</keyword>
<sequence>MKFLTLENWSEQNLIEFFKRIDENDFCSLKGKSYALLFFENSTRTHYSFIKAIQDLGGNVLDFNSRTSSIKKGESFYDTVKTFESFKVNGIIIRDSQEKYWEKLQGIKVPIINAGDGSGSHPSQALLDMYTIYKNKKTLRNLNILILGDVKHSRVAMTNIAALRKVGSRVDISGPTQFKINDSNWIDEFDSRIGEYDVVMLLRVQHERLSDGKYSVDNYNEHFGLNLSRLKQMKKNALIMHPGPFNRGVELTDEVVEDSRCKIWEQVSNGVEVRKMILTMTMEDE</sequence>
<comment type="pathway">
    <text evidence="1">Pyrimidine metabolism; UMP biosynthesis via de novo pathway; (S)-dihydroorotate from bicarbonate: step 2/3.</text>
</comment>
<dbReference type="UniPathway" id="UPA00070">
    <property type="reaction ID" value="UER00116"/>
</dbReference>
<dbReference type="EMBL" id="PSZO01000006">
    <property type="protein sequence ID" value="TCG11479.1"/>
    <property type="molecule type" value="Genomic_DNA"/>
</dbReference>
<evidence type="ECO:0000256" key="6">
    <source>
        <dbReference type="ARBA" id="ARBA00043884"/>
    </source>
</evidence>
<keyword evidence="5" id="KW-0665">Pyrimidine biosynthesis</keyword>
<dbReference type="NCBIfam" id="TIGR00670">
    <property type="entry name" value="asp_carb_tr"/>
    <property type="match status" value="1"/>
</dbReference>
<evidence type="ECO:0000256" key="8">
    <source>
        <dbReference type="NCBIfam" id="TIGR00670"/>
    </source>
</evidence>
<feature type="domain" description="Aspartate/ornithine carbamoyltransferase Asp/Orn-binding" evidence="10">
    <location>
        <begin position="141"/>
        <end position="280"/>
    </location>
</feature>
<comment type="caution">
    <text evidence="12">The sequence shown here is derived from an EMBL/GenBank/DDBJ whole genome shotgun (WGS) entry which is preliminary data.</text>
</comment>
<dbReference type="Gene3D" id="3.40.50.1370">
    <property type="entry name" value="Aspartate/ornithine carbamoyltransferase"/>
    <property type="match status" value="2"/>
</dbReference>
<comment type="function">
    <text evidence="6">Catalyzes the condensation of carbamoyl phosphate and aspartate to form carbamoyl aspartate and inorganic phosphate, the committed step in the de novo pyrimidine nucleotide biosynthesis pathway.</text>
</comment>
<dbReference type="NCBIfam" id="NF002032">
    <property type="entry name" value="PRK00856.1"/>
    <property type="match status" value="1"/>
</dbReference>
<dbReference type="RefSeq" id="WP_131598777.1">
    <property type="nucleotide sequence ID" value="NZ_CBDBYK010000004.1"/>
</dbReference>
<evidence type="ECO:0000256" key="7">
    <source>
        <dbReference type="ARBA" id="ARBA00048859"/>
    </source>
</evidence>
<keyword evidence="13" id="KW-1185">Reference proteome</keyword>
<evidence type="ECO:0000256" key="1">
    <source>
        <dbReference type="ARBA" id="ARBA00004852"/>
    </source>
</evidence>
<evidence type="ECO:0000256" key="2">
    <source>
        <dbReference type="ARBA" id="ARBA00008896"/>
    </source>
</evidence>
<dbReference type="PANTHER" id="PTHR45753:SF6">
    <property type="entry name" value="ASPARTATE CARBAMOYLTRANSFERASE"/>
    <property type="match status" value="1"/>
</dbReference>
<dbReference type="PRINTS" id="PR00100">
    <property type="entry name" value="AOTCASE"/>
</dbReference>
<reference evidence="12 13" key="1">
    <citation type="submission" date="2018-02" db="EMBL/GenBank/DDBJ databases">
        <title>Mycoplasma marinum and Mycoplasma todarodis sp. nov., moderately halophilic and psychrotolerant mycoplasmas isolated from cephalopods.</title>
        <authorList>
            <person name="Viver T."/>
        </authorList>
    </citation>
    <scope>NUCLEOTIDE SEQUENCE [LARGE SCALE GENOMIC DNA]</scope>
    <source>
        <strain evidence="12 13">PE</strain>
    </source>
</reference>
<dbReference type="Pfam" id="PF02729">
    <property type="entry name" value="OTCace_N"/>
    <property type="match status" value="1"/>
</dbReference>
<comment type="catalytic activity">
    <reaction evidence="7">
        <text>carbamoyl phosphate + L-aspartate = N-carbamoyl-L-aspartate + phosphate + H(+)</text>
        <dbReference type="Rhea" id="RHEA:20013"/>
        <dbReference type="ChEBI" id="CHEBI:15378"/>
        <dbReference type="ChEBI" id="CHEBI:29991"/>
        <dbReference type="ChEBI" id="CHEBI:32814"/>
        <dbReference type="ChEBI" id="CHEBI:43474"/>
        <dbReference type="ChEBI" id="CHEBI:58228"/>
        <dbReference type="EC" id="2.1.3.2"/>
    </reaction>
</comment>
<dbReference type="AlphaFoldDB" id="A0A4R0XUV4"/>
<dbReference type="InterPro" id="IPR006130">
    <property type="entry name" value="Asp/Orn_carbamoylTrfase"/>
</dbReference>
<comment type="similarity">
    <text evidence="2">Belongs to the aspartate/ornithine carbamoyltransferase superfamily. ATCase family.</text>
</comment>
<dbReference type="GO" id="GO:0006207">
    <property type="term" value="P:'de novo' pyrimidine nucleobase biosynthetic process"/>
    <property type="evidence" value="ECO:0007669"/>
    <property type="project" value="InterPro"/>
</dbReference>
<dbReference type="Pfam" id="PF00185">
    <property type="entry name" value="OTCace"/>
    <property type="match status" value="1"/>
</dbReference>
<dbReference type="GO" id="GO:0044205">
    <property type="term" value="P:'de novo' UMP biosynthetic process"/>
    <property type="evidence" value="ECO:0007669"/>
    <property type="project" value="UniProtKB-UniPathway"/>
</dbReference>
<proteinExistence type="inferred from homology"/>
<dbReference type="GO" id="GO:0006520">
    <property type="term" value="P:amino acid metabolic process"/>
    <property type="evidence" value="ECO:0007669"/>
    <property type="project" value="InterPro"/>
</dbReference>
<evidence type="ECO:0000313" key="13">
    <source>
        <dbReference type="Proteomes" id="UP000294192"/>
    </source>
</evidence>
<dbReference type="GO" id="GO:0004070">
    <property type="term" value="F:aspartate carbamoyltransferase activity"/>
    <property type="evidence" value="ECO:0007669"/>
    <property type="project" value="UniProtKB-UniRule"/>
</dbReference>
<dbReference type="OrthoDB" id="9802587at2"/>
<dbReference type="PRINTS" id="PR00101">
    <property type="entry name" value="ATCASE"/>
</dbReference>
<accession>A0A4R0XUV4</accession>
<dbReference type="GO" id="GO:0016597">
    <property type="term" value="F:amino acid binding"/>
    <property type="evidence" value="ECO:0007669"/>
    <property type="project" value="InterPro"/>
</dbReference>
<evidence type="ECO:0000256" key="3">
    <source>
        <dbReference type="ARBA" id="ARBA00013008"/>
    </source>
</evidence>
<dbReference type="PROSITE" id="PS00097">
    <property type="entry name" value="CARBAMOYLTRANSFERASE"/>
    <property type="match status" value="1"/>
</dbReference>
<protein>
    <recommendedName>
        <fullName evidence="3 8">Aspartate carbamoyltransferase</fullName>
        <ecNumber evidence="3 8">2.1.3.2</ecNumber>
    </recommendedName>
</protein>
<feature type="domain" description="Aspartate/ornithine carbamoyltransferase carbamoyl-P binding" evidence="11">
    <location>
        <begin position="23"/>
        <end position="133"/>
    </location>
</feature>
<evidence type="ECO:0000259" key="11">
    <source>
        <dbReference type="Pfam" id="PF02729"/>
    </source>
</evidence>
<dbReference type="GO" id="GO:0005829">
    <property type="term" value="C:cytosol"/>
    <property type="evidence" value="ECO:0007669"/>
    <property type="project" value="TreeGrafter"/>
</dbReference>
<evidence type="ECO:0000256" key="4">
    <source>
        <dbReference type="ARBA" id="ARBA00022679"/>
    </source>
</evidence>
<evidence type="ECO:0000259" key="10">
    <source>
        <dbReference type="Pfam" id="PF00185"/>
    </source>
</evidence>
<dbReference type="InterPro" id="IPR006132">
    <property type="entry name" value="Asp/Orn_carbamoyltranf_P-bd"/>
</dbReference>
<evidence type="ECO:0000256" key="9">
    <source>
        <dbReference type="RuleBase" id="RU003634"/>
    </source>
</evidence>
<dbReference type="SUPFAM" id="SSF53671">
    <property type="entry name" value="Aspartate/ornithine carbamoyltransferase"/>
    <property type="match status" value="1"/>
</dbReference>
<evidence type="ECO:0000313" key="12">
    <source>
        <dbReference type="EMBL" id="TCG11479.1"/>
    </source>
</evidence>
<dbReference type="InterPro" id="IPR006131">
    <property type="entry name" value="Asp_carbamoyltransf_Asp/Orn-bd"/>
</dbReference>
<dbReference type="EC" id="2.1.3.2" evidence="3 8"/>
<dbReference type="PANTHER" id="PTHR45753">
    <property type="entry name" value="ORNITHINE CARBAMOYLTRANSFERASE, MITOCHONDRIAL"/>
    <property type="match status" value="1"/>
</dbReference>
<organism evidence="12 13">
    <name type="scientific">Mycoplasma marinum</name>
    <dbReference type="NCBI Taxonomy" id="1937190"/>
    <lineage>
        <taxon>Bacteria</taxon>
        <taxon>Bacillati</taxon>
        <taxon>Mycoplasmatota</taxon>
        <taxon>Mollicutes</taxon>
        <taxon>Mycoplasmataceae</taxon>
        <taxon>Mycoplasma</taxon>
    </lineage>
</organism>
<dbReference type="InterPro" id="IPR002082">
    <property type="entry name" value="Asp_carbamoyltransf"/>
</dbReference>
<name>A0A4R0XUV4_9MOLU</name>
<gene>
    <name evidence="12" type="ORF">C4B24_01835</name>
</gene>
<dbReference type="Proteomes" id="UP000294192">
    <property type="component" value="Unassembled WGS sequence"/>
</dbReference>